<keyword evidence="5 7" id="KW-0378">Hydrolase</keyword>
<evidence type="ECO:0000256" key="5">
    <source>
        <dbReference type="ARBA" id="ARBA00022801"/>
    </source>
</evidence>
<dbReference type="InterPro" id="IPR013783">
    <property type="entry name" value="Ig-like_fold"/>
</dbReference>
<dbReference type="Gene3D" id="2.60.120.260">
    <property type="entry name" value="Galactose-binding domain-like"/>
    <property type="match status" value="1"/>
</dbReference>
<dbReference type="InterPro" id="IPR023232">
    <property type="entry name" value="Glyco_hydro_2_AS"/>
</dbReference>
<evidence type="ECO:0000256" key="9">
    <source>
        <dbReference type="SAM" id="SignalP"/>
    </source>
</evidence>
<dbReference type="InterPro" id="IPR006103">
    <property type="entry name" value="Glyco_hydro_2_cat"/>
</dbReference>
<dbReference type="Pfam" id="PF00703">
    <property type="entry name" value="Glyco_hydro_2"/>
    <property type="match status" value="1"/>
</dbReference>
<keyword evidence="7" id="KW-0458">Lysosome</keyword>
<comment type="function">
    <text evidence="1 7">Plays an important role in the degradation of dermatan and keratan sulfates.</text>
</comment>
<dbReference type="InterPro" id="IPR006101">
    <property type="entry name" value="Glyco_hydro_2"/>
</dbReference>
<comment type="similarity">
    <text evidence="2 7">Belongs to the glycosyl hydrolase 2 family.</text>
</comment>
<evidence type="ECO:0000256" key="4">
    <source>
        <dbReference type="ARBA" id="ARBA00016205"/>
    </source>
</evidence>
<feature type="domain" description="Glycoside hydrolase family 2 catalytic" evidence="11">
    <location>
        <begin position="380"/>
        <end position="674"/>
    </location>
</feature>
<dbReference type="GeneID" id="108673539"/>
<keyword evidence="13" id="KW-1185">Reference proteome</keyword>
<accession>A0A979FKH5</accession>
<dbReference type="Proteomes" id="UP000694843">
    <property type="component" value="Unplaced"/>
</dbReference>
<keyword evidence="9" id="KW-0732">Signal</keyword>
<keyword evidence="6 7" id="KW-0326">Glycosidase</keyword>
<dbReference type="RefSeq" id="XP_047737042.1">
    <property type="nucleotide sequence ID" value="XM_047881086.1"/>
</dbReference>
<feature type="signal peptide" evidence="9">
    <location>
        <begin position="1"/>
        <end position="24"/>
    </location>
</feature>
<evidence type="ECO:0000313" key="13">
    <source>
        <dbReference type="Proteomes" id="UP000694843"/>
    </source>
</evidence>
<comment type="activity regulation">
    <text evidence="7">Inhibited by L-aspartic acid.</text>
</comment>
<dbReference type="AlphaFoldDB" id="A0A979FKH5"/>
<name>A0A979FKH5_HYAAZ</name>
<dbReference type="GO" id="GO:0019391">
    <property type="term" value="P:glucuronoside catabolic process"/>
    <property type="evidence" value="ECO:0007669"/>
    <property type="project" value="TreeGrafter"/>
</dbReference>
<dbReference type="InterPro" id="IPR006102">
    <property type="entry name" value="Ig-like_GH2"/>
</dbReference>
<evidence type="ECO:0000256" key="3">
    <source>
        <dbReference type="ARBA" id="ARBA00012761"/>
    </source>
</evidence>
<dbReference type="PANTHER" id="PTHR10066:SF67">
    <property type="entry name" value="BETA-GLUCURONIDASE"/>
    <property type="match status" value="1"/>
</dbReference>
<dbReference type="InterPro" id="IPR006104">
    <property type="entry name" value="Glyco_hydro_2_N"/>
</dbReference>
<evidence type="ECO:0000256" key="2">
    <source>
        <dbReference type="ARBA" id="ARBA00007401"/>
    </source>
</evidence>
<dbReference type="SUPFAM" id="SSF51445">
    <property type="entry name" value="(Trans)glycosidases"/>
    <property type="match status" value="1"/>
</dbReference>
<proteinExistence type="inferred from homology"/>
<evidence type="ECO:0000259" key="10">
    <source>
        <dbReference type="Pfam" id="PF00703"/>
    </source>
</evidence>
<dbReference type="PRINTS" id="PR00132">
    <property type="entry name" value="GLHYDRLASE2"/>
</dbReference>
<dbReference type="InterPro" id="IPR023230">
    <property type="entry name" value="Glyco_hydro_2_CS"/>
</dbReference>
<dbReference type="Pfam" id="PF02836">
    <property type="entry name" value="Glyco_hydro_2_C"/>
    <property type="match status" value="1"/>
</dbReference>
<dbReference type="GO" id="GO:0030246">
    <property type="term" value="F:carbohydrate binding"/>
    <property type="evidence" value="ECO:0007669"/>
    <property type="project" value="TreeGrafter"/>
</dbReference>
<feature type="region of interest" description="Disordered" evidence="8">
    <location>
        <begin position="641"/>
        <end position="663"/>
    </location>
</feature>
<comment type="catalytic activity">
    <reaction evidence="7">
        <text>a beta-D-glucuronoside + H2O = D-glucuronate + an alcohol</text>
        <dbReference type="Rhea" id="RHEA:17633"/>
        <dbReference type="ChEBI" id="CHEBI:15377"/>
        <dbReference type="ChEBI" id="CHEBI:30879"/>
        <dbReference type="ChEBI" id="CHEBI:58720"/>
        <dbReference type="ChEBI" id="CHEBI:83411"/>
        <dbReference type="EC" id="3.2.1.31"/>
    </reaction>
</comment>
<protein>
    <recommendedName>
        <fullName evidence="4 7">Beta-glucuronidase</fullName>
        <ecNumber evidence="3 7">3.2.1.31</ecNumber>
    </recommendedName>
</protein>
<feature type="domain" description="Glycoside hydrolase family 2 immunoglobulin-like beta-sandwich" evidence="10">
    <location>
        <begin position="270"/>
        <end position="371"/>
    </location>
</feature>
<dbReference type="OMA" id="VFSQHFK"/>
<evidence type="ECO:0000259" key="12">
    <source>
        <dbReference type="Pfam" id="PF02837"/>
    </source>
</evidence>
<dbReference type="FunFam" id="2.60.40.10:FF:000628">
    <property type="entry name" value="Beta-glucuronidase"/>
    <property type="match status" value="1"/>
</dbReference>
<dbReference type="NCBIfam" id="NF007538">
    <property type="entry name" value="PRK10150.1"/>
    <property type="match status" value="1"/>
</dbReference>
<evidence type="ECO:0000256" key="7">
    <source>
        <dbReference type="RuleBase" id="RU361154"/>
    </source>
</evidence>
<dbReference type="KEGG" id="hazt:108673539"/>
<dbReference type="PROSITE" id="PS00719">
    <property type="entry name" value="GLYCOSYL_HYDROL_F2_1"/>
    <property type="match status" value="1"/>
</dbReference>
<evidence type="ECO:0000259" key="11">
    <source>
        <dbReference type="Pfam" id="PF02836"/>
    </source>
</evidence>
<feature type="chain" id="PRO_5037455759" description="Beta-glucuronidase" evidence="9">
    <location>
        <begin position="25"/>
        <end position="693"/>
    </location>
</feature>
<dbReference type="GO" id="GO:0005615">
    <property type="term" value="C:extracellular space"/>
    <property type="evidence" value="ECO:0007669"/>
    <property type="project" value="TreeGrafter"/>
</dbReference>
<dbReference type="FunFam" id="3.20.20.80:FF:000080">
    <property type="entry name" value="Beta-glucuronidase UidA"/>
    <property type="match status" value="1"/>
</dbReference>
<dbReference type="InterPro" id="IPR008979">
    <property type="entry name" value="Galactose-bd-like_sf"/>
</dbReference>
<dbReference type="GO" id="GO:0004566">
    <property type="term" value="F:beta-glucuronidase activity"/>
    <property type="evidence" value="ECO:0007669"/>
    <property type="project" value="UniProtKB-EC"/>
</dbReference>
<gene>
    <name evidence="14" type="primary">LOC108673539</name>
</gene>
<dbReference type="InterPro" id="IPR017853">
    <property type="entry name" value="GH"/>
</dbReference>
<sequence length="693" mass="77576">MKSFVVAFFCLVCQLKYLCNGVEASYSSVLLNVEYETFPISRGDETRISREDARFHNTRPYKELPPAQFTWGGLYPRDTATREVKSLDGIWNFRLSPKDDPDKGFREEWYSAPLASSGNVIAMAVPSSYNDVTQDKDLRDHVGWAWYDTFFMTPRRWLEDGERVLVRLGSVHYSCVVYVNGVAVTAHEGGHLPVLADVTLAVKPAGQANLLTVAVNNVLTNETIPQGEIQYKTDETMYPPGYFIQQYDFDFFNYAGIHRPVLLYSTPQSYIDDITVVTDATGTTGVLNFTVDYVAAAGVTDLSCSVDVFDANMSSVAHADACQGTVTISNPQLWWPYLMNPKPGYLYTLRGSIKAADGSLVDQYPVKVGLRALSWGATGISLNGKPLYIHGCGKHEDSDIRGKGFDPALVVKDFSLLKWLGANAFRTSHYPYAEEIMDQADAEGIMVIDESPAVNLKTFDETLASRHSEVMRELVRRDKNRPAVISWSLANEPRSYQAEAASYFANVSAATRAADGTRPLTAAIIVPYKEDLAAPSLDVIWVNRYYSWYTDTGHLELIQQQVVTDLTRWYNKYNKPVGISEYGADALPGLHMDPAYTWSEEYQMQLFLANFAAFDELRGSSVAFMGEMFWNFADFMTKQDTTAPGRPGGNKKGVFTRSRQPKPTSFLIRDRYLSLASGKQSPQESCRWFKSTP</sequence>
<evidence type="ECO:0000256" key="6">
    <source>
        <dbReference type="ARBA" id="ARBA00023295"/>
    </source>
</evidence>
<dbReference type="GO" id="GO:0005975">
    <property type="term" value="P:carbohydrate metabolic process"/>
    <property type="evidence" value="ECO:0007669"/>
    <property type="project" value="InterPro"/>
</dbReference>
<dbReference type="Gene3D" id="2.60.40.10">
    <property type="entry name" value="Immunoglobulins"/>
    <property type="match status" value="1"/>
</dbReference>
<comment type="subunit">
    <text evidence="7">Homotetramer.</text>
</comment>
<feature type="domain" description="Glycosyl hydrolases family 2 sugar binding" evidence="12">
    <location>
        <begin position="84"/>
        <end position="267"/>
    </location>
</feature>
<dbReference type="PANTHER" id="PTHR10066">
    <property type="entry name" value="BETA-GLUCURONIDASE"/>
    <property type="match status" value="1"/>
</dbReference>
<dbReference type="SUPFAM" id="SSF49785">
    <property type="entry name" value="Galactose-binding domain-like"/>
    <property type="match status" value="1"/>
</dbReference>
<dbReference type="InterPro" id="IPR036156">
    <property type="entry name" value="Beta-gal/glucu_dom_sf"/>
</dbReference>
<dbReference type="PROSITE" id="PS00608">
    <property type="entry name" value="GLYCOSYL_HYDROL_F2_2"/>
    <property type="match status" value="1"/>
</dbReference>
<dbReference type="Gene3D" id="3.20.20.80">
    <property type="entry name" value="Glycosidases"/>
    <property type="match status" value="1"/>
</dbReference>
<evidence type="ECO:0000256" key="1">
    <source>
        <dbReference type="ARBA" id="ARBA00003025"/>
    </source>
</evidence>
<dbReference type="EC" id="3.2.1.31" evidence="3 7"/>
<dbReference type="OrthoDB" id="408532at2759"/>
<organism evidence="13 14">
    <name type="scientific">Hyalella azteca</name>
    <name type="common">Amphipod</name>
    <dbReference type="NCBI Taxonomy" id="294128"/>
    <lineage>
        <taxon>Eukaryota</taxon>
        <taxon>Metazoa</taxon>
        <taxon>Ecdysozoa</taxon>
        <taxon>Arthropoda</taxon>
        <taxon>Crustacea</taxon>
        <taxon>Multicrustacea</taxon>
        <taxon>Malacostraca</taxon>
        <taxon>Eumalacostraca</taxon>
        <taxon>Peracarida</taxon>
        <taxon>Amphipoda</taxon>
        <taxon>Senticaudata</taxon>
        <taxon>Talitrida</taxon>
        <taxon>Talitroidea</taxon>
        <taxon>Hyalellidae</taxon>
        <taxon>Hyalella</taxon>
    </lineage>
</organism>
<evidence type="ECO:0000256" key="8">
    <source>
        <dbReference type="SAM" id="MobiDB-lite"/>
    </source>
</evidence>
<reference evidence="14" key="1">
    <citation type="submission" date="2025-08" db="UniProtKB">
        <authorList>
            <consortium name="RefSeq"/>
        </authorList>
    </citation>
    <scope>IDENTIFICATION</scope>
    <source>
        <tissue evidence="14">Whole organism</tissue>
    </source>
</reference>
<evidence type="ECO:0000313" key="14">
    <source>
        <dbReference type="RefSeq" id="XP_047737042.1"/>
    </source>
</evidence>
<dbReference type="FunFam" id="2.60.120.260:FF:000027">
    <property type="entry name" value="Beta-glucuronidase"/>
    <property type="match status" value="1"/>
</dbReference>
<dbReference type="SUPFAM" id="SSF49303">
    <property type="entry name" value="beta-Galactosidase/glucuronidase domain"/>
    <property type="match status" value="1"/>
</dbReference>
<dbReference type="Pfam" id="PF02837">
    <property type="entry name" value="Glyco_hydro_2_N"/>
    <property type="match status" value="1"/>
</dbReference>